<organism evidence="1 2">
    <name type="scientific">Agrobacterium tumefaciens str. Kerr 14</name>
    <dbReference type="NCBI Taxonomy" id="1183424"/>
    <lineage>
        <taxon>Bacteria</taxon>
        <taxon>Pseudomonadati</taxon>
        <taxon>Pseudomonadota</taxon>
        <taxon>Alphaproteobacteria</taxon>
        <taxon>Hyphomicrobiales</taxon>
        <taxon>Rhizobiaceae</taxon>
        <taxon>Rhizobium/Agrobacterium group</taxon>
        <taxon>Agrobacterium</taxon>
        <taxon>Agrobacterium tumefaciens complex</taxon>
    </lineage>
</organism>
<protein>
    <submittedName>
        <fullName evidence="1">Uncharacterized protein</fullName>
    </submittedName>
</protein>
<proteinExistence type="predicted"/>
<gene>
    <name evidence="1" type="ORF">AGR4C_Lc90016</name>
</gene>
<accession>A0A1S7S5D8</accession>
<dbReference type="AlphaFoldDB" id="A0A1S7S5D8"/>
<reference evidence="1 2" key="1">
    <citation type="submission" date="2016-01" db="EMBL/GenBank/DDBJ databases">
        <authorList>
            <person name="Oliw E.H."/>
        </authorList>
    </citation>
    <scope>NUCLEOTIDE SEQUENCE [LARGE SCALE GENOMIC DNA]</scope>
    <source>
        <strain evidence="1 2">Kerr 14</strain>
    </source>
</reference>
<dbReference type="EMBL" id="FBWC01000031">
    <property type="protein sequence ID" value="CUX62856.1"/>
    <property type="molecule type" value="Genomic_DNA"/>
</dbReference>
<sequence length="91" mass="10138">MRQVFSKRLFHLWDLEFLPSPGRQSSLLLRSWGPSGVVASLTQTAVPPGLLHSAALHYVQPVPRESLLYQSIPTARAVPGNRTSLFPCPFR</sequence>
<dbReference type="Proteomes" id="UP000191897">
    <property type="component" value="Unassembled WGS sequence"/>
</dbReference>
<evidence type="ECO:0000313" key="1">
    <source>
        <dbReference type="EMBL" id="CUX62856.1"/>
    </source>
</evidence>
<name>A0A1S7S5D8_AGRTU</name>
<evidence type="ECO:0000313" key="2">
    <source>
        <dbReference type="Proteomes" id="UP000191897"/>
    </source>
</evidence>